<protein>
    <submittedName>
        <fullName evidence="1">Uncharacterized protein</fullName>
    </submittedName>
</protein>
<name>A0A4P6G2U4_9PSED</name>
<gene>
    <name evidence="1" type="ORF">CUN61_18055</name>
</gene>
<dbReference type="EMBL" id="CP024767">
    <property type="protein sequence ID" value="QAY85773.1"/>
    <property type="molecule type" value="Genomic_DNA"/>
</dbReference>
<organism evidence="1 2">
    <name type="scientific">Pseudomonas arsenicoxydans</name>
    <dbReference type="NCBI Taxonomy" id="702115"/>
    <lineage>
        <taxon>Bacteria</taxon>
        <taxon>Pseudomonadati</taxon>
        <taxon>Pseudomonadota</taxon>
        <taxon>Gammaproteobacteria</taxon>
        <taxon>Pseudomonadales</taxon>
        <taxon>Pseudomonadaceae</taxon>
        <taxon>Pseudomonas</taxon>
    </lineage>
</organism>
<accession>A0A4P6G2U4</accession>
<dbReference type="Proteomes" id="UP000291121">
    <property type="component" value="Chromosome"/>
</dbReference>
<evidence type="ECO:0000313" key="1">
    <source>
        <dbReference type="EMBL" id="QAY85773.1"/>
    </source>
</evidence>
<keyword evidence="2" id="KW-1185">Reference proteome</keyword>
<evidence type="ECO:0000313" key="2">
    <source>
        <dbReference type="Proteomes" id="UP000291121"/>
    </source>
</evidence>
<dbReference type="AlphaFoldDB" id="A0A4P6G2U4"/>
<sequence length="87" mass="9509">MLCVGMPPGTLCVPLWTPGLSLAQEVTRSVTGCVPTQSVGTINDHYAQALKNQAGWQAASLWLWRCTPHREAEWRFCAVGNPAWMPG</sequence>
<proteinExistence type="predicted"/>
<reference evidence="1 2" key="1">
    <citation type="submission" date="2017-11" db="EMBL/GenBank/DDBJ databases">
        <title>Genome sequence of Pseudomonas arsenicoxydans ACM1.</title>
        <authorList>
            <person name="Nascimento F.X."/>
        </authorList>
    </citation>
    <scope>NUCLEOTIDE SEQUENCE [LARGE SCALE GENOMIC DNA]</scope>
    <source>
        <strain evidence="1 2">ACM1</strain>
    </source>
</reference>